<dbReference type="Gene3D" id="2.40.50.140">
    <property type="entry name" value="Nucleic acid-binding proteins"/>
    <property type="match status" value="1"/>
</dbReference>
<dbReference type="GO" id="GO:0003910">
    <property type="term" value="F:DNA ligase (ATP) activity"/>
    <property type="evidence" value="ECO:0007669"/>
    <property type="project" value="UniProtKB-EC"/>
</dbReference>
<evidence type="ECO:0000256" key="4">
    <source>
        <dbReference type="ARBA" id="ARBA00034003"/>
    </source>
</evidence>
<keyword evidence="3 7" id="KW-0436">Ligase</keyword>
<evidence type="ECO:0000259" key="6">
    <source>
        <dbReference type="Pfam" id="PF04679"/>
    </source>
</evidence>
<dbReference type="GO" id="GO:0006310">
    <property type="term" value="P:DNA recombination"/>
    <property type="evidence" value="ECO:0007669"/>
    <property type="project" value="InterPro"/>
</dbReference>
<dbReference type="InterPro" id="IPR012309">
    <property type="entry name" value="DNA_ligase_ATP-dep_C"/>
</dbReference>
<comment type="catalytic activity">
    <reaction evidence="4">
        <text>ATP + (deoxyribonucleotide)n-3'-hydroxyl + 5'-phospho-(deoxyribonucleotide)m = (deoxyribonucleotide)n+m + AMP + diphosphate.</text>
        <dbReference type="EC" id="6.5.1.1"/>
    </reaction>
</comment>
<comment type="caution">
    <text evidence="7">The sequence shown here is derived from an EMBL/GenBank/DDBJ whole genome shotgun (WGS) entry which is preliminary data.</text>
</comment>
<organism evidence="7 8">
    <name type="scientific">Thomasclavelia ramosa</name>
    <dbReference type="NCBI Taxonomy" id="1547"/>
    <lineage>
        <taxon>Bacteria</taxon>
        <taxon>Bacillati</taxon>
        <taxon>Bacillota</taxon>
        <taxon>Erysipelotrichia</taxon>
        <taxon>Erysipelotrichales</taxon>
        <taxon>Coprobacillaceae</taxon>
        <taxon>Thomasclavelia</taxon>
    </lineage>
</organism>
<evidence type="ECO:0000256" key="1">
    <source>
        <dbReference type="ARBA" id="ARBA00007572"/>
    </source>
</evidence>
<comment type="similarity">
    <text evidence="1">Belongs to the ATP-dependent DNA ligase family.</text>
</comment>
<dbReference type="CDD" id="cd07906">
    <property type="entry name" value="Adenylation_DNA_ligase_LigD_LigC"/>
    <property type="match status" value="1"/>
</dbReference>
<dbReference type="Pfam" id="PF04679">
    <property type="entry name" value="DNA_ligase_A_C"/>
    <property type="match status" value="1"/>
</dbReference>
<dbReference type="Gene3D" id="3.30.470.30">
    <property type="entry name" value="DNA ligase/mRNA capping enzyme"/>
    <property type="match status" value="1"/>
</dbReference>
<dbReference type="GO" id="GO:0005524">
    <property type="term" value="F:ATP binding"/>
    <property type="evidence" value="ECO:0007669"/>
    <property type="project" value="InterPro"/>
</dbReference>
<name>A0A3E3E6N8_9FIRM</name>
<dbReference type="EMBL" id="QUSL01000054">
    <property type="protein sequence ID" value="RGD77609.1"/>
    <property type="molecule type" value="Genomic_DNA"/>
</dbReference>
<feature type="domain" description="ATP-dependent DNA ligase family profile" evidence="5">
    <location>
        <begin position="21"/>
        <end position="199"/>
    </location>
</feature>
<dbReference type="Gene3D" id="3.30.1490.70">
    <property type="match status" value="1"/>
</dbReference>
<protein>
    <recommendedName>
        <fullName evidence="2">DNA ligase (ATP)</fullName>
        <ecNumber evidence="2">6.5.1.1</ecNumber>
    </recommendedName>
</protein>
<evidence type="ECO:0000256" key="2">
    <source>
        <dbReference type="ARBA" id="ARBA00012727"/>
    </source>
</evidence>
<dbReference type="AlphaFoldDB" id="A0A3E3E6N8"/>
<feature type="domain" description="DNA ligase ATP-dependent C-terminal" evidence="6">
    <location>
        <begin position="216"/>
        <end position="304"/>
    </location>
</feature>
<dbReference type="InterPro" id="IPR050191">
    <property type="entry name" value="ATP-dep_DNA_ligase"/>
</dbReference>
<reference evidence="7 8" key="1">
    <citation type="submission" date="2018-08" db="EMBL/GenBank/DDBJ databases">
        <title>A genome reference for cultivated species of the human gut microbiota.</title>
        <authorList>
            <person name="Zou Y."/>
            <person name="Xue W."/>
            <person name="Luo G."/>
        </authorList>
    </citation>
    <scope>NUCLEOTIDE SEQUENCE [LARGE SCALE GENOMIC DNA]</scope>
    <source>
        <strain evidence="7 8">OM06-4</strain>
    </source>
</reference>
<sequence>MNDIFAKRLARPMLIANQSEPFNSPEYLFELKFDGIRCLAYIDRKSVDLRNKRNKELINQFPELSNIFSNVNGQCILDGEIIVLKNGKPDFYEVQKRTVITDFFKIKLLSEKYPATFVVYDLIYLDNNLLIDIPIEERINKLPRLINEDNRISISKVIENTGIELFNIVKSNELEGVVAKRKGSKYFFEKRSTDWIKFKYLVDDDFVLCGYIQKDNNMTSFILGKYDSGNNLKYHGHVTLGASMRTLNQYNYTIIKHHPFNCDLPKGNDNAVWIEPNLVCIVQYMPSNKEGMRQPVCKGIREDKEKKECRE</sequence>
<evidence type="ECO:0000259" key="5">
    <source>
        <dbReference type="Pfam" id="PF01068"/>
    </source>
</evidence>
<dbReference type="GO" id="GO:0006281">
    <property type="term" value="P:DNA repair"/>
    <property type="evidence" value="ECO:0007669"/>
    <property type="project" value="InterPro"/>
</dbReference>
<dbReference type="SUPFAM" id="SSF50249">
    <property type="entry name" value="Nucleic acid-binding proteins"/>
    <property type="match status" value="1"/>
</dbReference>
<evidence type="ECO:0000313" key="8">
    <source>
        <dbReference type="Proteomes" id="UP000261032"/>
    </source>
</evidence>
<dbReference type="EC" id="6.5.1.1" evidence="2"/>
<gene>
    <name evidence="7" type="ORF">DXB93_17840</name>
</gene>
<dbReference type="InterPro" id="IPR012340">
    <property type="entry name" value="NA-bd_OB-fold"/>
</dbReference>
<dbReference type="PANTHER" id="PTHR45674:SF4">
    <property type="entry name" value="DNA LIGASE 1"/>
    <property type="match status" value="1"/>
</dbReference>
<dbReference type="SUPFAM" id="SSF56091">
    <property type="entry name" value="DNA ligase/mRNA capping enzyme, catalytic domain"/>
    <property type="match status" value="1"/>
</dbReference>
<dbReference type="InterPro" id="IPR012310">
    <property type="entry name" value="DNA_ligase_ATP-dep_cent"/>
</dbReference>
<dbReference type="PANTHER" id="PTHR45674">
    <property type="entry name" value="DNA LIGASE 1/3 FAMILY MEMBER"/>
    <property type="match status" value="1"/>
</dbReference>
<accession>A0A3E3E6N8</accession>
<evidence type="ECO:0000256" key="3">
    <source>
        <dbReference type="ARBA" id="ARBA00022598"/>
    </source>
</evidence>
<evidence type="ECO:0000313" key="7">
    <source>
        <dbReference type="EMBL" id="RGD77609.1"/>
    </source>
</evidence>
<dbReference type="RefSeq" id="WP_117582606.1">
    <property type="nucleotide sequence ID" value="NZ_QUSL01000054.1"/>
</dbReference>
<proteinExistence type="inferred from homology"/>
<dbReference type="Pfam" id="PF01068">
    <property type="entry name" value="DNA_ligase_A_M"/>
    <property type="match status" value="1"/>
</dbReference>
<dbReference type="Proteomes" id="UP000261032">
    <property type="component" value="Unassembled WGS sequence"/>
</dbReference>